<evidence type="ECO:0000313" key="2">
    <source>
        <dbReference type="Proteomes" id="UP001237642"/>
    </source>
</evidence>
<reference evidence="1" key="2">
    <citation type="submission" date="2023-05" db="EMBL/GenBank/DDBJ databases">
        <authorList>
            <person name="Schelkunov M.I."/>
        </authorList>
    </citation>
    <scope>NUCLEOTIDE SEQUENCE</scope>
    <source>
        <strain evidence="1">Hsosn_3</strain>
        <tissue evidence="1">Leaf</tissue>
    </source>
</reference>
<protein>
    <submittedName>
        <fullName evidence="1">Uncharacterized protein</fullName>
    </submittedName>
</protein>
<name>A0AAD8LWY5_9APIA</name>
<dbReference type="Proteomes" id="UP001237642">
    <property type="component" value="Unassembled WGS sequence"/>
</dbReference>
<comment type="caution">
    <text evidence="1">The sequence shown here is derived from an EMBL/GenBank/DDBJ whole genome shotgun (WGS) entry which is preliminary data.</text>
</comment>
<proteinExistence type="predicted"/>
<gene>
    <name evidence="1" type="ORF">POM88_053660</name>
</gene>
<accession>A0AAD8LWY5</accession>
<keyword evidence="2" id="KW-1185">Reference proteome</keyword>
<organism evidence="1 2">
    <name type="scientific">Heracleum sosnowskyi</name>
    <dbReference type="NCBI Taxonomy" id="360622"/>
    <lineage>
        <taxon>Eukaryota</taxon>
        <taxon>Viridiplantae</taxon>
        <taxon>Streptophyta</taxon>
        <taxon>Embryophyta</taxon>
        <taxon>Tracheophyta</taxon>
        <taxon>Spermatophyta</taxon>
        <taxon>Magnoliopsida</taxon>
        <taxon>eudicotyledons</taxon>
        <taxon>Gunneridae</taxon>
        <taxon>Pentapetalae</taxon>
        <taxon>asterids</taxon>
        <taxon>campanulids</taxon>
        <taxon>Apiales</taxon>
        <taxon>Apiaceae</taxon>
        <taxon>Apioideae</taxon>
        <taxon>apioid superclade</taxon>
        <taxon>Tordylieae</taxon>
        <taxon>Tordyliinae</taxon>
        <taxon>Heracleum</taxon>
    </lineage>
</organism>
<evidence type="ECO:0000313" key="1">
    <source>
        <dbReference type="EMBL" id="KAK1352156.1"/>
    </source>
</evidence>
<dbReference type="EMBL" id="JAUIZM010000019">
    <property type="protein sequence ID" value="KAK1352156.1"/>
    <property type="molecule type" value="Genomic_DNA"/>
</dbReference>
<sequence>MWELNMVPHVFGNLKTVKMRLTNIQGLEDLISIRSLGLKGLSHRHLPKRLFKVYSEFGHQIDVHVPKFMGQKTDPRWLDWRIESPYWTSKSSESPTTVYAHLLPNESHNFMAIILCFQRQKFVLKNIQYSVKNTTSGFMWSSYNHDFFSYGALMVIVPKSIFSVTDDDHRIELTIADNSVEIVGIHLLSTREQK</sequence>
<reference evidence="1" key="1">
    <citation type="submission" date="2023-02" db="EMBL/GenBank/DDBJ databases">
        <title>Genome of toxic invasive species Heracleum sosnowskyi carries increased number of genes despite the absence of recent whole-genome duplications.</title>
        <authorList>
            <person name="Schelkunov M."/>
            <person name="Shtratnikova V."/>
            <person name="Makarenko M."/>
            <person name="Klepikova A."/>
            <person name="Omelchenko D."/>
            <person name="Novikova G."/>
            <person name="Obukhova E."/>
            <person name="Bogdanov V."/>
            <person name="Penin A."/>
            <person name="Logacheva M."/>
        </authorList>
    </citation>
    <scope>NUCLEOTIDE SEQUENCE</scope>
    <source>
        <strain evidence="1">Hsosn_3</strain>
        <tissue evidence="1">Leaf</tissue>
    </source>
</reference>
<dbReference type="AlphaFoldDB" id="A0AAD8LWY5"/>